<reference evidence="1" key="1">
    <citation type="journal article" date="2015" name="Nature">
        <title>Complex archaea that bridge the gap between prokaryotes and eukaryotes.</title>
        <authorList>
            <person name="Spang A."/>
            <person name="Saw J.H."/>
            <person name="Jorgensen S.L."/>
            <person name="Zaremba-Niedzwiedzka K."/>
            <person name="Martijn J."/>
            <person name="Lind A.E."/>
            <person name="van Eijk R."/>
            <person name="Schleper C."/>
            <person name="Guy L."/>
            <person name="Ettema T.J."/>
        </authorList>
    </citation>
    <scope>NUCLEOTIDE SEQUENCE</scope>
</reference>
<gene>
    <name evidence="1" type="ORF">LCGC14_1307140</name>
</gene>
<dbReference type="AlphaFoldDB" id="A0A0F9N4L9"/>
<sequence length="347" mass="37931">MSVLAMDSFDWNGTTIITNRYHSTSGTPAFSNAQTKHGSGASLLLNTNEYVTFDIGDQSGNVIIIGFYIYFTAIYASSDTSLLVIKDSVNLEQCSVRLDKTTHKLKIVKYNVLLGTGSQVLSLDTWYHVEFKLKVVNSTASGECILKIDGVEDMNLVGVDTQYGVTDSVETISIYSFNGTTLYYDDFYVLDTVGSYANDFIGPYIRIECLLPDGNGNSNDFVGSDSNSVDNYLHVDEATADDDSSYIQSSTVGHKDGYSFDDLGGSVDAVMAVQTMTRHKKVSGAGSRTAKHFIRRSAADYDGDITHTLSDGTYENDVDLWTEDPSTIAQWTETNVNALEAGLKVQT</sequence>
<dbReference type="EMBL" id="LAZR01007680">
    <property type="protein sequence ID" value="KKM83660.1"/>
    <property type="molecule type" value="Genomic_DNA"/>
</dbReference>
<proteinExistence type="predicted"/>
<evidence type="ECO:0000313" key="1">
    <source>
        <dbReference type="EMBL" id="KKM83660.1"/>
    </source>
</evidence>
<comment type="caution">
    <text evidence="1">The sequence shown here is derived from an EMBL/GenBank/DDBJ whole genome shotgun (WGS) entry which is preliminary data.</text>
</comment>
<accession>A0A0F9N4L9</accession>
<protein>
    <submittedName>
        <fullName evidence="1">Uncharacterized protein</fullName>
    </submittedName>
</protein>
<organism evidence="1">
    <name type="scientific">marine sediment metagenome</name>
    <dbReference type="NCBI Taxonomy" id="412755"/>
    <lineage>
        <taxon>unclassified sequences</taxon>
        <taxon>metagenomes</taxon>
        <taxon>ecological metagenomes</taxon>
    </lineage>
</organism>
<name>A0A0F9N4L9_9ZZZZ</name>